<dbReference type="Proteomes" id="UP000886523">
    <property type="component" value="Unassembled WGS sequence"/>
</dbReference>
<dbReference type="AlphaFoldDB" id="A0A9P6DMT9"/>
<reference evidence="2" key="1">
    <citation type="journal article" date="2020" name="Nat. Commun.">
        <title>Large-scale genome sequencing of mycorrhizal fungi provides insights into the early evolution of symbiotic traits.</title>
        <authorList>
            <person name="Miyauchi S."/>
            <person name="Kiss E."/>
            <person name="Kuo A."/>
            <person name="Drula E."/>
            <person name="Kohler A."/>
            <person name="Sanchez-Garcia M."/>
            <person name="Morin E."/>
            <person name="Andreopoulos B."/>
            <person name="Barry K.W."/>
            <person name="Bonito G."/>
            <person name="Buee M."/>
            <person name="Carver A."/>
            <person name="Chen C."/>
            <person name="Cichocki N."/>
            <person name="Clum A."/>
            <person name="Culley D."/>
            <person name="Crous P.W."/>
            <person name="Fauchery L."/>
            <person name="Girlanda M."/>
            <person name="Hayes R.D."/>
            <person name="Keri Z."/>
            <person name="LaButti K."/>
            <person name="Lipzen A."/>
            <person name="Lombard V."/>
            <person name="Magnuson J."/>
            <person name="Maillard F."/>
            <person name="Murat C."/>
            <person name="Nolan M."/>
            <person name="Ohm R.A."/>
            <person name="Pangilinan J."/>
            <person name="Pereira M.F."/>
            <person name="Perotto S."/>
            <person name="Peter M."/>
            <person name="Pfister S."/>
            <person name="Riley R."/>
            <person name="Sitrit Y."/>
            <person name="Stielow J.B."/>
            <person name="Szollosi G."/>
            <person name="Zifcakova L."/>
            <person name="Stursova M."/>
            <person name="Spatafora J.W."/>
            <person name="Tedersoo L."/>
            <person name="Vaario L.M."/>
            <person name="Yamada A."/>
            <person name="Yan M."/>
            <person name="Wang P."/>
            <person name="Xu J."/>
            <person name="Bruns T."/>
            <person name="Baldrian P."/>
            <person name="Vilgalys R."/>
            <person name="Dunand C."/>
            <person name="Henrissat B."/>
            <person name="Grigoriev I.V."/>
            <person name="Hibbett D."/>
            <person name="Nagy L.G."/>
            <person name="Martin F.M."/>
        </authorList>
    </citation>
    <scope>NUCLEOTIDE SEQUENCE</scope>
    <source>
        <strain evidence="2">UP504</strain>
    </source>
</reference>
<keyword evidence="1" id="KW-1133">Transmembrane helix</keyword>
<evidence type="ECO:0000256" key="1">
    <source>
        <dbReference type="SAM" id="Phobius"/>
    </source>
</evidence>
<keyword evidence="1" id="KW-0472">Membrane</keyword>
<name>A0A9P6DMT9_9AGAM</name>
<evidence type="ECO:0000313" key="3">
    <source>
        <dbReference type="Proteomes" id="UP000886523"/>
    </source>
</evidence>
<keyword evidence="3" id="KW-1185">Reference proteome</keyword>
<feature type="transmembrane region" description="Helical" evidence="1">
    <location>
        <begin position="6"/>
        <end position="27"/>
    </location>
</feature>
<comment type="caution">
    <text evidence="2">The sequence shown here is derived from an EMBL/GenBank/DDBJ whole genome shotgun (WGS) entry which is preliminary data.</text>
</comment>
<organism evidence="2 3">
    <name type="scientific">Hydnum rufescens UP504</name>
    <dbReference type="NCBI Taxonomy" id="1448309"/>
    <lineage>
        <taxon>Eukaryota</taxon>
        <taxon>Fungi</taxon>
        <taxon>Dikarya</taxon>
        <taxon>Basidiomycota</taxon>
        <taxon>Agaricomycotina</taxon>
        <taxon>Agaricomycetes</taxon>
        <taxon>Cantharellales</taxon>
        <taxon>Hydnaceae</taxon>
        <taxon>Hydnum</taxon>
    </lineage>
</organism>
<keyword evidence="1" id="KW-0812">Transmembrane</keyword>
<gene>
    <name evidence="2" type="ORF">BS47DRAFT_1351858</name>
</gene>
<accession>A0A9P6DMT9</accession>
<proteinExistence type="predicted"/>
<evidence type="ECO:0000313" key="2">
    <source>
        <dbReference type="EMBL" id="KAF9507262.1"/>
    </source>
</evidence>
<dbReference type="EMBL" id="MU129086">
    <property type="protein sequence ID" value="KAF9507262.1"/>
    <property type="molecule type" value="Genomic_DNA"/>
</dbReference>
<sequence>MCPLPFRILNSLTVPFFVFLALGYYQIQNSMYRMVIRYYAHRFPHGCPGERKKT</sequence>
<protein>
    <submittedName>
        <fullName evidence="2">Uncharacterized protein</fullName>
    </submittedName>
</protein>